<name>A0A2K3KL25_TRIPR</name>
<dbReference type="EMBL" id="ASHM01202316">
    <property type="protein sequence ID" value="PNX67011.1"/>
    <property type="molecule type" value="Genomic_DNA"/>
</dbReference>
<reference evidence="2 3" key="2">
    <citation type="journal article" date="2017" name="Front. Plant Sci.">
        <title>Gene Classification and Mining of Molecular Markers Useful in Red Clover (Trifolium pratense) Breeding.</title>
        <authorList>
            <person name="Istvanek J."/>
            <person name="Dluhosova J."/>
            <person name="Dluhos P."/>
            <person name="Patkova L."/>
            <person name="Nedelnik J."/>
            <person name="Repkova J."/>
        </authorList>
    </citation>
    <scope>NUCLEOTIDE SEQUENCE [LARGE SCALE GENOMIC DNA]</scope>
    <source>
        <strain evidence="3">cv. Tatra</strain>
        <tissue evidence="2">Young leaves</tissue>
    </source>
</reference>
<dbReference type="AlphaFoldDB" id="A0A2K3KL25"/>
<organism evidence="2 3">
    <name type="scientific">Trifolium pratense</name>
    <name type="common">Red clover</name>
    <dbReference type="NCBI Taxonomy" id="57577"/>
    <lineage>
        <taxon>Eukaryota</taxon>
        <taxon>Viridiplantae</taxon>
        <taxon>Streptophyta</taxon>
        <taxon>Embryophyta</taxon>
        <taxon>Tracheophyta</taxon>
        <taxon>Spermatophyta</taxon>
        <taxon>Magnoliopsida</taxon>
        <taxon>eudicotyledons</taxon>
        <taxon>Gunneridae</taxon>
        <taxon>Pentapetalae</taxon>
        <taxon>rosids</taxon>
        <taxon>fabids</taxon>
        <taxon>Fabales</taxon>
        <taxon>Fabaceae</taxon>
        <taxon>Papilionoideae</taxon>
        <taxon>50 kb inversion clade</taxon>
        <taxon>NPAAA clade</taxon>
        <taxon>Hologalegina</taxon>
        <taxon>IRL clade</taxon>
        <taxon>Trifolieae</taxon>
        <taxon>Trifolium</taxon>
    </lineage>
</organism>
<evidence type="ECO:0000313" key="2">
    <source>
        <dbReference type="EMBL" id="PNX67011.1"/>
    </source>
</evidence>
<reference evidence="2 3" key="1">
    <citation type="journal article" date="2014" name="Am. J. Bot.">
        <title>Genome assembly and annotation for red clover (Trifolium pratense; Fabaceae).</title>
        <authorList>
            <person name="Istvanek J."/>
            <person name="Jaros M."/>
            <person name="Krenek A."/>
            <person name="Repkova J."/>
        </authorList>
    </citation>
    <scope>NUCLEOTIDE SEQUENCE [LARGE SCALE GENOMIC DNA]</scope>
    <source>
        <strain evidence="3">cv. Tatra</strain>
        <tissue evidence="2">Young leaves</tissue>
    </source>
</reference>
<dbReference type="Proteomes" id="UP000236291">
    <property type="component" value="Unassembled WGS sequence"/>
</dbReference>
<feature type="non-terminal residue" evidence="2">
    <location>
        <position position="1"/>
    </location>
</feature>
<accession>A0A2K3KL25</accession>
<evidence type="ECO:0000313" key="3">
    <source>
        <dbReference type="Proteomes" id="UP000236291"/>
    </source>
</evidence>
<proteinExistence type="predicted"/>
<evidence type="ECO:0000256" key="1">
    <source>
        <dbReference type="SAM" id="MobiDB-lite"/>
    </source>
</evidence>
<feature type="compositionally biased region" description="Polar residues" evidence="1">
    <location>
        <begin position="1"/>
        <end position="12"/>
    </location>
</feature>
<protein>
    <submittedName>
        <fullName evidence="2">Uncharacterized protein</fullName>
    </submittedName>
</protein>
<feature type="region of interest" description="Disordered" evidence="1">
    <location>
        <begin position="1"/>
        <end position="27"/>
    </location>
</feature>
<sequence length="57" mass="6597">RNGNTTNENQRVGNPYQYLKSKQKKNLREKSKQKYCIIIPREAFAAKRIEQTLSAAA</sequence>
<comment type="caution">
    <text evidence="2">The sequence shown here is derived from an EMBL/GenBank/DDBJ whole genome shotgun (WGS) entry which is preliminary data.</text>
</comment>
<gene>
    <name evidence="2" type="ORF">L195_g063323</name>
</gene>